<keyword evidence="7" id="KW-1185">Reference proteome</keyword>
<evidence type="ECO:0000256" key="1">
    <source>
        <dbReference type="ARBA" id="ARBA00011076"/>
    </source>
</evidence>
<comment type="caution">
    <text evidence="6">The sequence shown here is derived from an EMBL/GenBank/DDBJ whole genome shotgun (WGS) entry which is preliminary data.</text>
</comment>
<evidence type="ECO:0000256" key="5">
    <source>
        <dbReference type="HAMAP-Rule" id="MF_00313"/>
    </source>
</evidence>
<dbReference type="NCBIfam" id="NF009020">
    <property type="entry name" value="PRK12356.1"/>
    <property type="match status" value="1"/>
</dbReference>
<reference evidence="6 7" key="1">
    <citation type="submission" date="2015-03" db="EMBL/GenBank/DDBJ databases">
        <authorList>
            <consortium name="Pathogen Informatics"/>
            <person name="Murphy D."/>
        </authorList>
    </citation>
    <scope>NUCLEOTIDE SEQUENCE [LARGE SCALE GENOMIC DNA]</scope>
    <source>
        <strain evidence="6 7">IP05342</strain>
    </source>
</reference>
<dbReference type="RefSeq" id="WP_050156462.1">
    <property type="nucleotide sequence ID" value="NZ_CPXJ01000036.1"/>
</dbReference>
<dbReference type="Pfam" id="PF04960">
    <property type="entry name" value="Glutaminase"/>
    <property type="match status" value="1"/>
</dbReference>
<sequence>MTIDRARLNQVIKDAHSQYSTLAGGENASYIPYLASVSSKLAAVVVVTVDGDIISQGDADFRFALESISKVCSLALALEDIGPQAVQDKIGADPTGLPFNSVIALELHNGKPLSPLVNAGAMSTVSVIKASSREDRWARILDIQQQLVGAPIALSDEVNHSEQTTNFHNRAIAWLLYSAQAMYCDPMEACDVYTRQCSTLFNTIELATMGATFAAGGKNPVTKKQVLTASNMPFILAEMTMEGMYGSSGDWAYTVGLPGKSGVGGGILAVVSGVMGIAAFSPPLDPVGNSVRGQKMVASVAQQLGYNLYKGPLL</sequence>
<gene>
    <name evidence="6" type="primary">glsA1_1</name>
    <name evidence="5" type="synonym">glsA</name>
    <name evidence="6" type="ORF">ERS137959_02934</name>
</gene>
<accession>A0ABM9S2Z5</accession>
<feature type="binding site" evidence="5">
    <location>
        <position position="162"/>
    </location>
    <ligand>
        <name>substrate</name>
    </ligand>
</feature>
<feature type="binding site" evidence="5">
    <location>
        <position position="193"/>
    </location>
    <ligand>
        <name>substrate</name>
    </ligand>
</feature>
<protein>
    <recommendedName>
        <fullName evidence="2 5">Glutaminase</fullName>
        <ecNumber evidence="2 5">3.5.1.2</ecNumber>
    </recommendedName>
</protein>
<feature type="binding site" evidence="5">
    <location>
        <position position="245"/>
    </location>
    <ligand>
        <name>substrate</name>
    </ligand>
</feature>
<evidence type="ECO:0000256" key="2">
    <source>
        <dbReference type="ARBA" id="ARBA00012918"/>
    </source>
</evidence>
<evidence type="ECO:0000313" key="7">
    <source>
        <dbReference type="Proteomes" id="UP000041601"/>
    </source>
</evidence>
<feature type="binding site" evidence="5">
    <location>
        <position position="118"/>
    </location>
    <ligand>
        <name>substrate</name>
    </ligand>
</feature>
<feature type="binding site" evidence="5">
    <location>
        <position position="263"/>
    </location>
    <ligand>
        <name>substrate</name>
    </ligand>
</feature>
<dbReference type="Gene3D" id="3.40.710.10">
    <property type="entry name" value="DD-peptidase/beta-lactamase superfamily"/>
    <property type="match status" value="1"/>
</dbReference>
<dbReference type="PANTHER" id="PTHR12544">
    <property type="entry name" value="GLUTAMINASE"/>
    <property type="match status" value="1"/>
</dbReference>
<keyword evidence="5" id="KW-0007">Acetylation</keyword>
<evidence type="ECO:0000313" key="6">
    <source>
        <dbReference type="EMBL" id="CNE07315.1"/>
    </source>
</evidence>
<dbReference type="NCBIfam" id="TIGR03814">
    <property type="entry name" value="Gln_ase"/>
    <property type="match status" value="1"/>
</dbReference>
<feature type="binding site" evidence="5">
    <location>
        <position position="67"/>
    </location>
    <ligand>
        <name>substrate</name>
    </ligand>
</feature>
<dbReference type="GO" id="GO:0004359">
    <property type="term" value="F:glutaminase activity"/>
    <property type="evidence" value="ECO:0007669"/>
    <property type="project" value="UniProtKB-EC"/>
</dbReference>
<comment type="similarity">
    <text evidence="1 5">Belongs to the glutaminase family.</text>
</comment>
<proteinExistence type="inferred from homology"/>
<evidence type="ECO:0000256" key="4">
    <source>
        <dbReference type="ARBA" id="ARBA00049534"/>
    </source>
</evidence>
<dbReference type="SUPFAM" id="SSF56601">
    <property type="entry name" value="beta-lactamase/transpeptidase-like"/>
    <property type="match status" value="1"/>
</dbReference>
<dbReference type="Proteomes" id="UP000041601">
    <property type="component" value="Unassembled WGS sequence"/>
</dbReference>
<name>A0ABM9S2Z5_YEREN</name>
<keyword evidence="3 5" id="KW-0378">Hydrolase</keyword>
<dbReference type="InterPro" id="IPR012338">
    <property type="entry name" value="Beta-lactam/transpept-like"/>
</dbReference>
<feature type="binding site" evidence="5">
    <location>
        <position position="169"/>
    </location>
    <ligand>
        <name>substrate</name>
    </ligand>
</feature>
<evidence type="ECO:0000256" key="3">
    <source>
        <dbReference type="ARBA" id="ARBA00022801"/>
    </source>
</evidence>
<dbReference type="PANTHER" id="PTHR12544:SF48">
    <property type="entry name" value="GLUTAMINASE 1"/>
    <property type="match status" value="1"/>
</dbReference>
<dbReference type="EMBL" id="CPXJ01000036">
    <property type="protein sequence ID" value="CNE07315.1"/>
    <property type="molecule type" value="Genomic_DNA"/>
</dbReference>
<comment type="catalytic activity">
    <reaction evidence="4 5">
        <text>L-glutamine + H2O = L-glutamate + NH4(+)</text>
        <dbReference type="Rhea" id="RHEA:15889"/>
        <dbReference type="ChEBI" id="CHEBI:15377"/>
        <dbReference type="ChEBI" id="CHEBI:28938"/>
        <dbReference type="ChEBI" id="CHEBI:29985"/>
        <dbReference type="ChEBI" id="CHEBI:58359"/>
        <dbReference type="EC" id="3.5.1.2"/>
    </reaction>
</comment>
<comment type="subunit">
    <text evidence="5">Homotetramer.</text>
</comment>
<organism evidence="6 7">
    <name type="scientific">Yersinia enterocolitica</name>
    <dbReference type="NCBI Taxonomy" id="630"/>
    <lineage>
        <taxon>Bacteria</taxon>
        <taxon>Pseudomonadati</taxon>
        <taxon>Pseudomonadota</taxon>
        <taxon>Gammaproteobacteria</taxon>
        <taxon>Enterobacterales</taxon>
        <taxon>Yersiniaceae</taxon>
        <taxon>Yersinia</taxon>
    </lineage>
</organism>
<dbReference type="EC" id="3.5.1.2" evidence="2 5"/>
<dbReference type="InterPro" id="IPR015868">
    <property type="entry name" value="Glutaminase"/>
</dbReference>
<dbReference type="HAMAP" id="MF_00313">
    <property type="entry name" value="Glutaminase"/>
    <property type="match status" value="1"/>
</dbReference>